<evidence type="ECO:0000256" key="4">
    <source>
        <dbReference type="ARBA" id="ARBA00022777"/>
    </source>
</evidence>
<dbReference type="InterPro" id="IPR050406">
    <property type="entry name" value="FGGY_Carb_Kinase"/>
</dbReference>
<dbReference type="SUPFAM" id="SSF53067">
    <property type="entry name" value="Actin-like ATPase domain"/>
    <property type="match status" value="2"/>
</dbReference>
<dbReference type="EMBL" id="LJGW01000143">
    <property type="protein sequence ID" value="OEV12403.1"/>
    <property type="molecule type" value="Genomic_DNA"/>
</dbReference>
<proteinExistence type="inferred from homology"/>
<dbReference type="Pfam" id="PF00370">
    <property type="entry name" value="FGGY_N"/>
    <property type="match status" value="1"/>
</dbReference>
<evidence type="ECO:0000259" key="6">
    <source>
        <dbReference type="Pfam" id="PF02782"/>
    </source>
</evidence>
<keyword evidence="4 7" id="KW-0418">Kinase</keyword>
<evidence type="ECO:0000256" key="1">
    <source>
        <dbReference type="ARBA" id="ARBA00009156"/>
    </source>
</evidence>
<dbReference type="InterPro" id="IPR018484">
    <property type="entry name" value="FGGY_N"/>
</dbReference>
<dbReference type="RefSeq" id="WP_070016145.1">
    <property type="nucleotide sequence ID" value="NZ_LJGW01000143.1"/>
</dbReference>
<dbReference type="InterPro" id="IPR000577">
    <property type="entry name" value="Carb_kinase_FGGY"/>
</dbReference>
<dbReference type="GO" id="GO:0016301">
    <property type="term" value="F:kinase activity"/>
    <property type="evidence" value="ECO:0007669"/>
    <property type="project" value="UniProtKB-KW"/>
</dbReference>
<reference evidence="7 8" key="1">
    <citation type="journal article" date="2016" name="Front. Microbiol.">
        <title>Comparative Genomics Analysis of Streptomyces Species Reveals Their Adaptation to the Marine Environment and Their Diversity at the Genomic Level.</title>
        <authorList>
            <person name="Tian X."/>
            <person name="Zhang Z."/>
            <person name="Yang T."/>
            <person name="Chen M."/>
            <person name="Li J."/>
            <person name="Chen F."/>
            <person name="Yang J."/>
            <person name="Li W."/>
            <person name="Zhang B."/>
            <person name="Zhang Z."/>
            <person name="Wu J."/>
            <person name="Zhang C."/>
            <person name="Long L."/>
            <person name="Xiao J."/>
        </authorList>
    </citation>
    <scope>NUCLEOTIDE SEQUENCE [LARGE SCALE GENOMIC DNA]</scope>
    <source>
        <strain evidence="7 8">SCSIO 10429</strain>
    </source>
</reference>
<dbReference type="Proteomes" id="UP000176005">
    <property type="component" value="Unassembled WGS sequence"/>
</dbReference>
<sequence>MSAAPRVVAVDVGTSAVRAAVVDLDGRVLATRHRSRACDPGGEIFDPAALHRDVLAALRGVSAAEEAATGEAGAGEPPAALAIAAHIGTVTVDADLEPEERGGGWSDPRGLERLAALDDATVRRILHASGRPSLAGGALARLLERDAEHAASVHAVLSPKDFLVARLTGELVSDTVGAAYTLASDVRSRSWNTALLDELGLDASVFAPQTEPASVVGTLTGPAADATGLPAGLPVVSGGPDGSVGIGLLLGTREDAVADVAGTTDVVGRLLPSADEAPEGAVLNPSVLPGRFVAGGASGLTGGAVARWRSLTGDVEDERIAEVPPGADGLTVLPAMTGARFPRWRPGSRGAVLGQHPGHGPAHLLRAAQEGAAFTVREGLDRLDPSGRLPVVLAGGSARSTHLARLRADALDRPLLISPQPDVTLLGAAALAFLGCGAATDLDALRSRLIGTLREVRPDAAHAARYTGLYARWRALHDAVDREEGTGG</sequence>
<comment type="caution">
    <text evidence="7">The sequence shown here is derived from an EMBL/GenBank/DDBJ whole genome shotgun (WGS) entry which is preliminary data.</text>
</comment>
<keyword evidence="2" id="KW-0859">Xylose metabolism</keyword>
<evidence type="ECO:0000256" key="2">
    <source>
        <dbReference type="ARBA" id="ARBA00022629"/>
    </source>
</evidence>
<keyword evidence="3" id="KW-0808">Transferase</keyword>
<dbReference type="AlphaFoldDB" id="A0A1E7L8S3"/>
<comment type="similarity">
    <text evidence="1">Belongs to the FGGY kinase family.</text>
</comment>
<keyword evidence="2" id="KW-0119">Carbohydrate metabolism</keyword>
<accession>A0A1E7L8S3</accession>
<dbReference type="PANTHER" id="PTHR43095:SF5">
    <property type="entry name" value="XYLULOSE KINASE"/>
    <property type="match status" value="1"/>
</dbReference>
<dbReference type="PANTHER" id="PTHR43095">
    <property type="entry name" value="SUGAR KINASE"/>
    <property type="match status" value="1"/>
</dbReference>
<keyword evidence="8" id="KW-1185">Reference proteome</keyword>
<evidence type="ECO:0000256" key="3">
    <source>
        <dbReference type="ARBA" id="ARBA00022679"/>
    </source>
</evidence>
<evidence type="ECO:0000259" key="5">
    <source>
        <dbReference type="Pfam" id="PF00370"/>
    </source>
</evidence>
<feature type="domain" description="Carbohydrate kinase FGGY N-terminal" evidence="5">
    <location>
        <begin position="7"/>
        <end position="245"/>
    </location>
</feature>
<name>A0A1E7L8S3_9ACTN</name>
<dbReference type="GO" id="GO:0042732">
    <property type="term" value="P:D-xylose metabolic process"/>
    <property type="evidence" value="ECO:0007669"/>
    <property type="project" value="UniProtKB-KW"/>
</dbReference>
<dbReference type="InterPro" id="IPR043129">
    <property type="entry name" value="ATPase_NBD"/>
</dbReference>
<dbReference type="PIRSF" id="PIRSF000538">
    <property type="entry name" value="GlpK"/>
    <property type="match status" value="1"/>
</dbReference>
<dbReference type="PATRIC" id="fig|518642.10.peg.1218"/>
<dbReference type="Pfam" id="PF02782">
    <property type="entry name" value="FGGY_C"/>
    <property type="match status" value="1"/>
</dbReference>
<dbReference type="Gene3D" id="3.30.420.40">
    <property type="match status" value="2"/>
</dbReference>
<dbReference type="InterPro" id="IPR018485">
    <property type="entry name" value="FGGY_C"/>
</dbReference>
<organism evidence="7 8">
    <name type="scientific">Streptomyces nanshensis</name>
    <dbReference type="NCBI Taxonomy" id="518642"/>
    <lineage>
        <taxon>Bacteria</taxon>
        <taxon>Bacillati</taxon>
        <taxon>Actinomycetota</taxon>
        <taxon>Actinomycetes</taxon>
        <taxon>Kitasatosporales</taxon>
        <taxon>Streptomycetaceae</taxon>
        <taxon>Streptomyces</taxon>
    </lineage>
</organism>
<evidence type="ECO:0000313" key="8">
    <source>
        <dbReference type="Proteomes" id="UP000176005"/>
    </source>
</evidence>
<feature type="domain" description="Carbohydrate kinase FGGY C-terminal" evidence="6">
    <location>
        <begin position="260"/>
        <end position="434"/>
    </location>
</feature>
<gene>
    <name evidence="7" type="ORF">AN218_08505</name>
</gene>
<protein>
    <submittedName>
        <fullName evidence="7">Xylulose kinase</fullName>
    </submittedName>
</protein>
<evidence type="ECO:0000313" key="7">
    <source>
        <dbReference type="EMBL" id="OEV12403.1"/>
    </source>
</evidence>